<reference evidence="1" key="1">
    <citation type="journal article" date="2022" name="bioRxiv">
        <title>Sequencing and chromosome-scale assembly of the giantPleurodeles waltlgenome.</title>
        <authorList>
            <person name="Brown T."/>
            <person name="Elewa A."/>
            <person name="Iarovenko S."/>
            <person name="Subramanian E."/>
            <person name="Araus A.J."/>
            <person name="Petzold A."/>
            <person name="Susuki M."/>
            <person name="Suzuki K.-i.T."/>
            <person name="Hayashi T."/>
            <person name="Toyoda A."/>
            <person name="Oliveira C."/>
            <person name="Osipova E."/>
            <person name="Leigh N.D."/>
            <person name="Simon A."/>
            <person name="Yun M.H."/>
        </authorList>
    </citation>
    <scope>NUCLEOTIDE SEQUENCE</scope>
    <source>
        <strain evidence="1">20211129_DDA</strain>
        <tissue evidence="1">Liver</tissue>
    </source>
</reference>
<protein>
    <submittedName>
        <fullName evidence="1">Uncharacterized protein</fullName>
    </submittedName>
</protein>
<dbReference type="AlphaFoldDB" id="A0AAV7PZG0"/>
<gene>
    <name evidence="1" type="ORF">NDU88_011000</name>
</gene>
<comment type="caution">
    <text evidence="1">The sequence shown here is derived from an EMBL/GenBank/DDBJ whole genome shotgun (WGS) entry which is preliminary data.</text>
</comment>
<proteinExistence type="predicted"/>
<name>A0AAV7PZG0_PLEWA</name>
<evidence type="ECO:0000313" key="2">
    <source>
        <dbReference type="Proteomes" id="UP001066276"/>
    </source>
</evidence>
<dbReference type="InterPro" id="IPR042566">
    <property type="entry name" value="L1_C"/>
</dbReference>
<keyword evidence="2" id="KW-1185">Reference proteome</keyword>
<dbReference type="Gene3D" id="3.30.250.20">
    <property type="entry name" value="L1 transposable element, C-terminal domain"/>
    <property type="match status" value="1"/>
</dbReference>
<organism evidence="1 2">
    <name type="scientific">Pleurodeles waltl</name>
    <name type="common">Iberian ribbed newt</name>
    <dbReference type="NCBI Taxonomy" id="8319"/>
    <lineage>
        <taxon>Eukaryota</taxon>
        <taxon>Metazoa</taxon>
        <taxon>Chordata</taxon>
        <taxon>Craniata</taxon>
        <taxon>Vertebrata</taxon>
        <taxon>Euteleostomi</taxon>
        <taxon>Amphibia</taxon>
        <taxon>Batrachia</taxon>
        <taxon>Caudata</taxon>
        <taxon>Salamandroidea</taxon>
        <taxon>Salamandridae</taxon>
        <taxon>Pleurodelinae</taxon>
        <taxon>Pleurodeles</taxon>
    </lineage>
</organism>
<accession>A0AAV7PZG0</accession>
<dbReference type="EMBL" id="JANPWB010000011">
    <property type="protein sequence ID" value="KAJ1132697.1"/>
    <property type="molecule type" value="Genomic_DNA"/>
</dbReference>
<evidence type="ECO:0000313" key="1">
    <source>
        <dbReference type="EMBL" id="KAJ1132697.1"/>
    </source>
</evidence>
<dbReference type="Proteomes" id="UP001066276">
    <property type="component" value="Chromosome 7"/>
</dbReference>
<sequence>MERILQEITAVSRRLEGINSNISSLTVEMKSIRVDIVGFQTRDLGLEQRIMALDDHLNTVPARDQELPCLCKGADIQASPRNILPTLTGLTFDPLPEFQRAHHLGPKRHDGTSRLHSIIACLLRHGQVRQLLLAARSHGPFRTEGYEIRITADFSKETDDHCKAFLSLRLLQLEVKYGLFDPAQMRITKDGKSRDFYEPEDLRHFLDKLLV</sequence>